<keyword evidence="2" id="KW-1133">Transmembrane helix</keyword>
<evidence type="ECO:0000313" key="5">
    <source>
        <dbReference type="Proteomes" id="UP000580839"/>
    </source>
</evidence>
<evidence type="ECO:0000256" key="2">
    <source>
        <dbReference type="SAM" id="Phobius"/>
    </source>
</evidence>
<gene>
    <name evidence="4" type="ORF">HOP12_13190</name>
</gene>
<name>A0A849SKH8_UNCEI</name>
<sequence length="270" mass="28827">MTPRRFSDSSPEGMQQQLRAHPYPAADEAFRRELRAAFVNGTIAERPTAMRDRSARRLWLRWASASVAAVAACIALMTINAGPAWRSLGMTGATTLRVDGREVALGSDPGWGRLLRAGARLEIPAGGQLDLELPGLAIFQAVGGSEVVLPSSPGRWFNRTITGTLASGELRVTTGARFPGTRLTIRTAEARAIVTGTTLAVLRSRDSTCVCVLEGAVTMRGPSGASEVVHAGFRRSVFAGGRAPVVEAIRPMEIMKLQMLRDQLGAPPAR</sequence>
<dbReference type="InterPro" id="IPR006860">
    <property type="entry name" value="FecR"/>
</dbReference>
<organism evidence="4 5">
    <name type="scientific">Eiseniibacteriota bacterium</name>
    <dbReference type="NCBI Taxonomy" id="2212470"/>
    <lineage>
        <taxon>Bacteria</taxon>
        <taxon>Candidatus Eiseniibacteriota</taxon>
    </lineage>
</organism>
<dbReference type="AlphaFoldDB" id="A0A849SKH8"/>
<reference evidence="4 5" key="1">
    <citation type="submission" date="2020-04" db="EMBL/GenBank/DDBJ databases">
        <title>Metagenomic profiling of ammonia- and methane-oxidizing microorganisms in a Dutch drinking water treatment plant.</title>
        <authorList>
            <person name="Poghosyan L."/>
            <person name="Leucker S."/>
        </authorList>
    </citation>
    <scope>NUCLEOTIDE SEQUENCE [LARGE SCALE GENOMIC DNA]</scope>
    <source>
        <strain evidence="4">S-RSF-IL-03</strain>
    </source>
</reference>
<proteinExistence type="predicted"/>
<dbReference type="Proteomes" id="UP000580839">
    <property type="component" value="Unassembled WGS sequence"/>
</dbReference>
<dbReference type="EMBL" id="JABFRW010000172">
    <property type="protein sequence ID" value="NOT35096.1"/>
    <property type="molecule type" value="Genomic_DNA"/>
</dbReference>
<protein>
    <recommendedName>
        <fullName evidence="3">FecR protein domain-containing protein</fullName>
    </recommendedName>
</protein>
<feature type="transmembrane region" description="Helical" evidence="2">
    <location>
        <begin position="58"/>
        <end position="79"/>
    </location>
</feature>
<comment type="caution">
    <text evidence="4">The sequence shown here is derived from an EMBL/GenBank/DDBJ whole genome shotgun (WGS) entry which is preliminary data.</text>
</comment>
<keyword evidence="2" id="KW-0812">Transmembrane</keyword>
<evidence type="ECO:0000259" key="3">
    <source>
        <dbReference type="Pfam" id="PF04773"/>
    </source>
</evidence>
<dbReference type="Pfam" id="PF04773">
    <property type="entry name" value="FecR"/>
    <property type="match status" value="1"/>
</dbReference>
<feature type="compositionally biased region" description="Polar residues" evidence="1">
    <location>
        <begin position="8"/>
        <end position="18"/>
    </location>
</feature>
<accession>A0A849SKH8</accession>
<evidence type="ECO:0000256" key="1">
    <source>
        <dbReference type="SAM" id="MobiDB-lite"/>
    </source>
</evidence>
<keyword evidence="2" id="KW-0472">Membrane</keyword>
<feature type="domain" description="FecR protein" evidence="3">
    <location>
        <begin position="158"/>
        <end position="217"/>
    </location>
</feature>
<feature type="region of interest" description="Disordered" evidence="1">
    <location>
        <begin position="1"/>
        <end position="22"/>
    </location>
</feature>
<dbReference type="Gene3D" id="2.60.120.1440">
    <property type="match status" value="1"/>
</dbReference>
<evidence type="ECO:0000313" key="4">
    <source>
        <dbReference type="EMBL" id="NOT35096.1"/>
    </source>
</evidence>